<evidence type="ECO:0000313" key="4">
    <source>
        <dbReference type="Proteomes" id="UP000648187"/>
    </source>
</evidence>
<comment type="caution">
    <text evidence="3">The sequence shown here is derived from an EMBL/GenBank/DDBJ whole genome shotgun (WGS) entry which is preliminary data.</text>
</comment>
<sequence>MAHSKMGRISYLVFSVCLLQAALAVKVKVVMHSDQEDSKMEEDEGGHTEPWDHKKRLDVTMMPFIKTRKHADDNKHVELDDEKPTTEKPKQQHPNEMIFPLIYRQSHVNSMFKFGENWYTWSTEKRTDGSKAINYYLCYDEPKRCDDIGWERTDALPKCAFQIDSLLPDDRACINSFGVEPRSGGICDGAEQMKVAEMVRACGPRIRSLWRFVRIGRRPVNAAKPADVNSLICEDEEECFITIEYRIHHDRITFSLHEPTRGQTFKSVLKREVAAEEEKVSPVTEVQPRVVHRSKKVTKAEEPVRSGNKKFRVNIKSKAEGKGVVKERNDSGAYANRRPAKNKIKVREDLSEDISE</sequence>
<evidence type="ECO:0000256" key="1">
    <source>
        <dbReference type="SAM" id="MobiDB-lite"/>
    </source>
</evidence>
<evidence type="ECO:0000256" key="2">
    <source>
        <dbReference type="SAM" id="SignalP"/>
    </source>
</evidence>
<name>A0A835GMM9_SPOEX</name>
<feature type="chain" id="PRO_5032365225" evidence="2">
    <location>
        <begin position="25"/>
        <end position="356"/>
    </location>
</feature>
<accession>A0A835GMM9</accession>
<feature type="compositionally biased region" description="Basic and acidic residues" evidence="1">
    <location>
        <begin position="73"/>
        <end position="90"/>
    </location>
</feature>
<gene>
    <name evidence="3" type="ORF">HW555_002205</name>
</gene>
<reference evidence="3" key="1">
    <citation type="submission" date="2020-08" db="EMBL/GenBank/DDBJ databases">
        <title>Spodoptera exigua strain:BAW_Kor-Di-RS1 Genome sequencing and assembly.</title>
        <authorList>
            <person name="Kim J."/>
            <person name="Nam H.Y."/>
            <person name="Kwon M."/>
            <person name="Choi J.H."/>
            <person name="Cho S.R."/>
            <person name="Kim G.-H."/>
        </authorList>
    </citation>
    <scope>NUCLEOTIDE SEQUENCE</scope>
    <source>
        <strain evidence="3">BAW_Kor-Di-RS1</strain>
        <tissue evidence="3">Whole-body</tissue>
    </source>
</reference>
<dbReference type="Proteomes" id="UP000648187">
    <property type="component" value="Unassembled WGS sequence"/>
</dbReference>
<keyword evidence="2" id="KW-0732">Signal</keyword>
<dbReference type="AlphaFoldDB" id="A0A835GMM9"/>
<feature type="compositionally biased region" description="Basic and acidic residues" evidence="1">
    <location>
        <begin position="317"/>
        <end position="330"/>
    </location>
</feature>
<evidence type="ECO:0000313" key="3">
    <source>
        <dbReference type="EMBL" id="KAF9421985.1"/>
    </source>
</evidence>
<keyword evidence="4" id="KW-1185">Reference proteome</keyword>
<proteinExistence type="predicted"/>
<protein>
    <submittedName>
        <fullName evidence="3">Uncharacterized protein</fullName>
    </submittedName>
</protein>
<dbReference type="EMBL" id="JACKWZ010000020">
    <property type="protein sequence ID" value="KAF9421985.1"/>
    <property type="molecule type" value="Genomic_DNA"/>
</dbReference>
<feature type="signal peptide" evidence="2">
    <location>
        <begin position="1"/>
        <end position="24"/>
    </location>
</feature>
<feature type="region of interest" description="Disordered" evidence="1">
    <location>
        <begin position="316"/>
        <end position="341"/>
    </location>
</feature>
<feature type="region of interest" description="Disordered" evidence="1">
    <location>
        <begin position="73"/>
        <end position="93"/>
    </location>
</feature>
<organism evidence="3 4">
    <name type="scientific">Spodoptera exigua</name>
    <name type="common">Beet armyworm</name>
    <name type="synonym">Noctua fulgens</name>
    <dbReference type="NCBI Taxonomy" id="7107"/>
    <lineage>
        <taxon>Eukaryota</taxon>
        <taxon>Metazoa</taxon>
        <taxon>Ecdysozoa</taxon>
        <taxon>Arthropoda</taxon>
        <taxon>Hexapoda</taxon>
        <taxon>Insecta</taxon>
        <taxon>Pterygota</taxon>
        <taxon>Neoptera</taxon>
        <taxon>Endopterygota</taxon>
        <taxon>Lepidoptera</taxon>
        <taxon>Glossata</taxon>
        <taxon>Ditrysia</taxon>
        <taxon>Noctuoidea</taxon>
        <taxon>Noctuidae</taxon>
        <taxon>Amphipyrinae</taxon>
        <taxon>Spodoptera</taxon>
    </lineage>
</organism>